<accession>A0A8H5HDU9</accession>
<dbReference type="EMBL" id="JAACJP010000011">
    <property type="protein sequence ID" value="KAF5381341.1"/>
    <property type="molecule type" value="Genomic_DNA"/>
</dbReference>
<dbReference type="AlphaFoldDB" id="A0A8H5HDU9"/>
<evidence type="ECO:0000313" key="3">
    <source>
        <dbReference type="Proteomes" id="UP000565441"/>
    </source>
</evidence>
<keyword evidence="3" id="KW-1185">Reference proteome</keyword>
<evidence type="ECO:0000313" key="2">
    <source>
        <dbReference type="EMBL" id="KAF5381341.1"/>
    </source>
</evidence>
<evidence type="ECO:0000256" key="1">
    <source>
        <dbReference type="SAM" id="MobiDB-lite"/>
    </source>
</evidence>
<name>A0A8H5HDU9_9AGAR</name>
<organism evidence="2 3">
    <name type="scientific">Tricholomella constricta</name>
    <dbReference type="NCBI Taxonomy" id="117010"/>
    <lineage>
        <taxon>Eukaryota</taxon>
        <taxon>Fungi</taxon>
        <taxon>Dikarya</taxon>
        <taxon>Basidiomycota</taxon>
        <taxon>Agaricomycotina</taxon>
        <taxon>Agaricomycetes</taxon>
        <taxon>Agaricomycetidae</taxon>
        <taxon>Agaricales</taxon>
        <taxon>Tricholomatineae</taxon>
        <taxon>Lyophyllaceae</taxon>
        <taxon>Tricholomella</taxon>
    </lineage>
</organism>
<proteinExistence type="predicted"/>
<dbReference type="Proteomes" id="UP000565441">
    <property type="component" value="Unassembled WGS sequence"/>
</dbReference>
<dbReference type="OrthoDB" id="3043595at2759"/>
<feature type="region of interest" description="Disordered" evidence="1">
    <location>
        <begin position="162"/>
        <end position="185"/>
    </location>
</feature>
<comment type="caution">
    <text evidence="2">The sequence shown here is derived from an EMBL/GenBank/DDBJ whole genome shotgun (WGS) entry which is preliminary data.</text>
</comment>
<gene>
    <name evidence="2" type="ORF">D9615_008362</name>
</gene>
<protein>
    <submittedName>
        <fullName evidence="2">Uncharacterized protein</fullName>
    </submittedName>
</protein>
<reference evidence="2 3" key="1">
    <citation type="journal article" date="2020" name="ISME J.">
        <title>Uncovering the hidden diversity of litter-decomposition mechanisms in mushroom-forming fungi.</title>
        <authorList>
            <person name="Floudas D."/>
            <person name="Bentzer J."/>
            <person name="Ahren D."/>
            <person name="Johansson T."/>
            <person name="Persson P."/>
            <person name="Tunlid A."/>
        </authorList>
    </citation>
    <scope>NUCLEOTIDE SEQUENCE [LARGE SCALE GENOMIC DNA]</scope>
    <source>
        <strain evidence="2 3">CBS 661.87</strain>
    </source>
</reference>
<sequence>MRWFQQMDDKAQTRLTRTRTSAYVRSQDGNPDLNTVILCRAQATAAHCGASPGKSRQINSTRFKKFTRVASPKFSAHEAERRRLELEDRELNKAIIARAQKKPDRRLIPLAEDQAAQGLLARMREHSERIRRSRARNLSTTGDEAQAQWLRDEVENLRRENETFRRQPQTVYVPPPPARADTGTQRRLREEVENLRRENEIFRILQSQAASLDDAPPPYTRIS</sequence>